<evidence type="ECO:0000313" key="15">
    <source>
        <dbReference type="Proteomes" id="UP000192596"/>
    </source>
</evidence>
<feature type="transmembrane region" description="Helical" evidence="12">
    <location>
        <begin position="252"/>
        <end position="274"/>
    </location>
</feature>
<feature type="transmembrane region" description="Helical" evidence="12">
    <location>
        <begin position="424"/>
        <end position="446"/>
    </location>
</feature>
<comment type="similarity">
    <text evidence="2 12">Belongs to the ATG22 family.</text>
</comment>
<dbReference type="SUPFAM" id="SSF103473">
    <property type="entry name" value="MFS general substrate transporter"/>
    <property type="match status" value="1"/>
</dbReference>
<dbReference type="InterPro" id="IPR050495">
    <property type="entry name" value="ATG22/LtaA_families"/>
</dbReference>
<evidence type="ECO:0000256" key="5">
    <source>
        <dbReference type="ARBA" id="ARBA00022692"/>
    </source>
</evidence>
<evidence type="ECO:0000313" key="14">
    <source>
        <dbReference type="EMBL" id="OQO06190.1"/>
    </source>
</evidence>
<feature type="transmembrane region" description="Helical" evidence="12">
    <location>
        <begin position="26"/>
        <end position="45"/>
    </location>
</feature>
<comment type="subcellular location">
    <subcellularLocation>
        <location evidence="1 12">Vacuole membrane</location>
        <topology evidence="1 12">Multi-pass membrane protein</topology>
    </subcellularLocation>
</comment>
<keyword evidence="15" id="KW-1185">Reference proteome</keyword>
<dbReference type="InParanoid" id="A0A1V8T4C1"/>
<sequence>MDQDEAPSRFDGEDTSPTTDRELKGWYSIGLAAEIFAVCGVGSFAPVTLEQLAREHGVLKSDNWTPCVFPPPQENEPRLVRLTRRVADNVKEGDQCVVKPFGWAMSTASFALYTFSFAVFLQALVLITFSPVADYGTRRKRLLLVFAFTGAVATMLYAFVAPQVYLLGSLLTIVGVICLGCTFVLLNSFLPLLAARHPNVDDKSTTALQISVRISSKGVGLGYAAAVLAQVISIGLLTALKRAHFAYESTSLRSVLFFAGLCWTALTIPGALWLKDRPGPPLPAAALRKSRLPKPVHYLIFAWSSVYKTIRTALKLHQTSLFLLAWFVLSDAIATVSGTAILFARTELHMGTIEIACLSILVTISGIAGALLWPRLSALFRLQPKGVIVACMCLMEIIPIYGLLGFLPVVQSWGVGGLQRPWEIYPLGVIHGLVMGGLNSYCRAFYGEMIPPGSEAAFYALYAITDKGSSAVGPALVGVIVDRVGSIRPAFAFLAFLIAMPIPLIWWVDVGRGREQAMAWAERTRKGVGHDMPMNNLNAREDAFAAEGLLASEDHDAVRRSVGVSRDEHSPRKTLLSVHSS</sequence>
<comment type="function">
    <text evidence="11 12">Vacuolar effluxer which mediate the efflux of amino acids resulting from autophagic degradation. The release of autophagic amino acids allows the maintenance of protein synthesis and viability during nitrogen starvation.</text>
</comment>
<evidence type="ECO:0000256" key="6">
    <source>
        <dbReference type="ARBA" id="ARBA00022970"/>
    </source>
</evidence>
<dbReference type="InterPro" id="IPR044738">
    <property type="entry name" value="Atg22"/>
</dbReference>
<feature type="transmembrane region" description="Helical" evidence="12">
    <location>
        <begin position="321"/>
        <end position="344"/>
    </location>
</feature>
<feature type="transmembrane region" description="Helical" evidence="12">
    <location>
        <begin position="350"/>
        <end position="374"/>
    </location>
</feature>
<proteinExistence type="inferred from homology"/>
<dbReference type="InterPro" id="IPR036259">
    <property type="entry name" value="MFS_trans_sf"/>
</dbReference>
<keyword evidence="7 12" id="KW-1133">Transmembrane helix</keyword>
<dbReference type="Proteomes" id="UP000192596">
    <property type="component" value="Unassembled WGS sequence"/>
</dbReference>
<keyword evidence="3 12" id="KW-0813">Transport</keyword>
<accession>A0A1V8T4C1</accession>
<dbReference type="STRING" id="1507870.A0A1V8T4C1"/>
<feature type="transmembrane region" description="Helical" evidence="12">
    <location>
        <begin position="487"/>
        <end position="508"/>
    </location>
</feature>
<protein>
    <recommendedName>
        <fullName evidence="12">Autophagy-related protein</fullName>
    </recommendedName>
</protein>
<feature type="region of interest" description="Disordered" evidence="13">
    <location>
        <begin position="560"/>
        <end position="581"/>
    </location>
</feature>
<feature type="transmembrane region" description="Helical" evidence="12">
    <location>
        <begin position="142"/>
        <end position="160"/>
    </location>
</feature>
<dbReference type="OrthoDB" id="192733at2759"/>
<feature type="region of interest" description="Disordered" evidence="13">
    <location>
        <begin position="1"/>
        <end position="21"/>
    </location>
</feature>
<evidence type="ECO:0000256" key="12">
    <source>
        <dbReference type="RuleBase" id="RU363073"/>
    </source>
</evidence>
<evidence type="ECO:0000256" key="2">
    <source>
        <dbReference type="ARBA" id="ARBA00006978"/>
    </source>
</evidence>
<evidence type="ECO:0000256" key="11">
    <source>
        <dbReference type="ARBA" id="ARBA00024801"/>
    </source>
</evidence>
<feature type="transmembrane region" description="Helical" evidence="12">
    <location>
        <begin position="110"/>
        <end position="130"/>
    </location>
</feature>
<evidence type="ECO:0000256" key="10">
    <source>
        <dbReference type="ARBA" id="ARBA00023180"/>
    </source>
</evidence>
<gene>
    <name evidence="14" type="ORF">B0A48_08778</name>
</gene>
<keyword evidence="9 12" id="KW-0472">Membrane</keyword>
<dbReference type="InterPro" id="IPR024671">
    <property type="entry name" value="Atg22-like"/>
</dbReference>
<dbReference type="GO" id="GO:0005774">
    <property type="term" value="C:vacuolar membrane"/>
    <property type="evidence" value="ECO:0007669"/>
    <property type="project" value="UniProtKB-SubCell"/>
</dbReference>
<dbReference type="GO" id="GO:0006914">
    <property type="term" value="P:autophagy"/>
    <property type="evidence" value="ECO:0007669"/>
    <property type="project" value="UniProtKB-KW"/>
</dbReference>
<evidence type="ECO:0000256" key="13">
    <source>
        <dbReference type="SAM" id="MobiDB-lite"/>
    </source>
</evidence>
<evidence type="ECO:0000256" key="8">
    <source>
        <dbReference type="ARBA" id="ARBA00023006"/>
    </source>
</evidence>
<keyword evidence="6 12" id="KW-0029">Amino-acid transport</keyword>
<evidence type="ECO:0000256" key="3">
    <source>
        <dbReference type="ARBA" id="ARBA00022448"/>
    </source>
</evidence>
<dbReference type="CDD" id="cd17483">
    <property type="entry name" value="MFS_Atg22_like"/>
    <property type="match status" value="1"/>
</dbReference>
<keyword evidence="8 12" id="KW-0072">Autophagy</keyword>
<feature type="compositionally biased region" description="Basic and acidic residues" evidence="13">
    <location>
        <begin position="1"/>
        <end position="12"/>
    </location>
</feature>
<dbReference type="PANTHER" id="PTHR23519:SF3">
    <property type="entry name" value="AUTOPHAGY-RELATED PROTEIN 22-2"/>
    <property type="match status" value="1"/>
</dbReference>
<evidence type="ECO:0000256" key="7">
    <source>
        <dbReference type="ARBA" id="ARBA00022989"/>
    </source>
</evidence>
<dbReference type="PANTHER" id="PTHR23519">
    <property type="entry name" value="AUTOPHAGY-RELATED PROTEIN 22"/>
    <property type="match status" value="1"/>
</dbReference>
<dbReference type="Gene3D" id="1.20.1250.20">
    <property type="entry name" value="MFS general substrate transporter like domains"/>
    <property type="match status" value="1"/>
</dbReference>
<dbReference type="FunCoup" id="A0A1V8T4C1">
    <property type="interactions" value="38"/>
</dbReference>
<evidence type="ECO:0000256" key="4">
    <source>
        <dbReference type="ARBA" id="ARBA00022554"/>
    </source>
</evidence>
<evidence type="ECO:0000256" key="1">
    <source>
        <dbReference type="ARBA" id="ARBA00004128"/>
    </source>
</evidence>
<feature type="transmembrane region" description="Helical" evidence="12">
    <location>
        <begin position="386"/>
        <end position="404"/>
    </location>
</feature>
<dbReference type="GO" id="GO:0032974">
    <property type="term" value="P:amino acid transmembrane export from vacuole"/>
    <property type="evidence" value="ECO:0007669"/>
    <property type="project" value="InterPro"/>
</dbReference>
<dbReference type="Pfam" id="PF11700">
    <property type="entry name" value="ATG22"/>
    <property type="match status" value="1"/>
</dbReference>
<dbReference type="EMBL" id="NAJO01000017">
    <property type="protein sequence ID" value="OQO06190.1"/>
    <property type="molecule type" value="Genomic_DNA"/>
</dbReference>
<feature type="compositionally biased region" description="Basic and acidic residues" evidence="13">
    <location>
        <begin position="560"/>
        <end position="571"/>
    </location>
</feature>
<keyword evidence="10" id="KW-0325">Glycoprotein</keyword>
<dbReference type="AlphaFoldDB" id="A0A1V8T4C1"/>
<feature type="transmembrane region" description="Helical" evidence="12">
    <location>
        <begin position="458"/>
        <end position="481"/>
    </location>
</feature>
<keyword evidence="4 12" id="KW-0926">Vacuole</keyword>
<keyword evidence="5 12" id="KW-0812">Transmembrane</keyword>
<feature type="transmembrane region" description="Helical" evidence="12">
    <location>
        <begin position="166"/>
        <end position="186"/>
    </location>
</feature>
<name>A0A1V8T4C1_9PEZI</name>
<evidence type="ECO:0000256" key="9">
    <source>
        <dbReference type="ARBA" id="ARBA00023136"/>
    </source>
</evidence>
<comment type="caution">
    <text evidence="14">The sequence shown here is derived from an EMBL/GenBank/DDBJ whole genome shotgun (WGS) entry which is preliminary data.</text>
</comment>
<feature type="transmembrane region" description="Helical" evidence="12">
    <location>
        <begin position="221"/>
        <end position="240"/>
    </location>
</feature>
<organism evidence="14 15">
    <name type="scientific">Cryoendolithus antarcticus</name>
    <dbReference type="NCBI Taxonomy" id="1507870"/>
    <lineage>
        <taxon>Eukaryota</taxon>
        <taxon>Fungi</taxon>
        <taxon>Dikarya</taxon>
        <taxon>Ascomycota</taxon>
        <taxon>Pezizomycotina</taxon>
        <taxon>Dothideomycetes</taxon>
        <taxon>Dothideomycetidae</taxon>
        <taxon>Cladosporiales</taxon>
        <taxon>Cladosporiaceae</taxon>
        <taxon>Cryoendolithus</taxon>
    </lineage>
</organism>
<reference evidence="15" key="1">
    <citation type="submission" date="2017-03" db="EMBL/GenBank/DDBJ databases">
        <title>Genomes of endolithic fungi from Antarctica.</title>
        <authorList>
            <person name="Coleine C."/>
            <person name="Masonjones S."/>
            <person name="Stajich J.E."/>
        </authorList>
    </citation>
    <scope>NUCLEOTIDE SEQUENCE [LARGE SCALE GENOMIC DNA]</scope>
    <source>
        <strain evidence="15">CCFEE 5527</strain>
    </source>
</reference>